<protein>
    <submittedName>
        <fullName evidence="1">Cytidylate kinase-like family protein</fullName>
    </submittedName>
</protein>
<evidence type="ECO:0000313" key="2">
    <source>
        <dbReference type="Proteomes" id="UP000682782"/>
    </source>
</evidence>
<proteinExistence type="predicted"/>
<evidence type="ECO:0000313" key="1">
    <source>
        <dbReference type="EMBL" id="QUC67723.1"/>
    </source>
</evidence>
<organism evidence="1 2">
    <name type="scientific">Aristaeella hokkaidonensis</name>
    <dbReference type="NCBI Taxonomy" id="3046382"/>
    <lineage>
        <taxon>Bacteria</taxon>
        <taxon>Bacillati</taxon>
        <taxon>Bacillota</taxon>
        <taxon>Clostridia</taxon>
        <taxon>Eubacteriales</taxon>
        <taxon>Aristaeellaceae</taxon>
        <taxon>Aristaeella</taxon>
    </lineage>
</organism>
<gene>
    <name evidence="1" type="ORF">JYE49_03185</name>
</gene>
<keyword evidence="2" id="KW-1185">Reference proteome</keyword>
<name>A0AC61MZN3_9FIRM</name>
<sequence>MKYQPIITVGRQYGSGGRYVAKLLAEKLDIPFYDKELLAEASRDSGICQELLESYDEKQGKNLLFSLISGAQTRGEPGTMYMDMPLNHKIFLAQFDTIRRLADEGPCVIVGRCADYVLRDHENVLNVFVKAKTEDRIQRVIKYNGADPVKAEEILRKADKQRASYYNYYATGTWGDVNNYDLCVDTGTLGIEGCVDLICKCVEIKKKMIEEKEKEW</sequence>
<reference evidence="1" key="1">
    <citation type="submission" date="2021-01" db="EMBL/GenBank/DDBJ databases">
        <title>Complete genome sequence of Clostridiales bacterium R-7.</title>
        <authorList>
            <person name="Mahoney-Kurpe S.C."/>
            <person name="Palevich N."/>
            <person name="Koike S."/>
            <person name="Moon C.D."/>
            <person name="Attwood G.T."/>
        </authorList>
    </citation>
    <scope>NUCLEOTIDE SEQUENCE</scope>
    <source>
        <strain evidence="1">R-7</strain>
    </source>
</reference>
<dbReference type="Proteomes" id="UP000682782">
    <property type="component" value="Chromosome"/>
</dbReference>
<dbReference type="EMBL" id="CP068393">
    <property type="protein sequence ID" value="QUC67723.1"/>
    <property type="molecule type" value="Genomic_DNA"/>
</dbReference>
<accession>A0AC61MZN3</accession>